<keyword evidence="2" id="KW-1185">Reference proteome</keyword>
<dbReference type="RefSeq" id="WP_123175349.1">
    <property type="nucleotide sequence ID" value="NZ_QWDD01000001.1"/>
</dbReference>
<dbReference type="Proteomes" id="UP000268623">
    <property type="component" value="Unassembled WGS sequence"/>
</dbReference>
<evidence type="ECO:0000313" key="2">
    <source>
        <dbReference type="Proteomes" id="UP000268623"/>
    </source>
</evidence>
<protein>
    <submittedName>
        <fullName evidence="1">Uncharacterized protein</fullName>
    </submittedName>
</protein>
<accession>A0A3M9XM91</accession>
<comment type="caution">
    <text evidence="1">The sequence shown here is derived from an EMBL/GenBank/DDBJ whole genome shotgun (WGS) entry which is preliminary data.</text>
</comment>
<reference evidence="1 2" key="1">
    <citation type="submission" date="2018-08" db="EMBL/GenBank/DDBJ databases">
        <title>Genome sequence of Methylocystis hirsuta CSC1, a methanotroph able to accumulate PHAs.</title>
        <authorList>
            <person name="Bordel S."/>
            <person name="Rodriguez E."/>
            <person name="Gancedo J."/>
            <person name="Munoz R."/>
        </authorList>
    </citation>
    <scope>NUCLEOTIDE SEQUENCE [LARGE SCALE GENOMIC DNA]</scope>
    <source>
        <strain evidence="1 2">CSC1</strain>
    </source>
</reference>
<proteinExistence type="predicted"/>
<evidence type="ECO:0000313" key="1">
    <source>
        <dbReference type="EMBL" id="RNJ49383.1"/>
    </source>
</evidence>
<gene>
    <name evidence="1" type="ORF">D1O30_06985</name>
</gene>
<dbReference type="AlphaFoldDB" id="A0A3M9XM91"/>
<dbReference type="EMBL" id="QWDD01000001">
    <property type="protein sequence ID" value="RNJ49383.1"/>
    <property type="molecule type" value="Genomic_DNA"/>
</dbReference>
<name>A0A3M9XM91_9HYPH</name>
<sequence>MVDESLLDRVKNAAPGFYTERDGGFWYIVTPDHADRIGEYFVSRDTARLFLLVAAGAEPMPDHWRVIDASRLSAMVEVGNSVIPTLWRRPLEQHFPTFAATIWHG</sequence>
<organism evidence="1 2">
    <name type="scientific">Methylocystis hirsuta</name>
    <dbReference type="NCBI Taxonomy" id="369798"/>
    <lineage>
        <taxon>Bacteria</taxon>
        <taxon>Pseudomonadati</taxon>
        <taxon>Pseudomonadota</taxon>
        <taxon>Alphaproteobacteria</taxon>
        <taxon>Hyphomicrobiales</taxon>
        <taxon>Methylocystaceae</taxon>
        <taxon>Methylocystis</taxon>
    </lineage>
</organism>